<gene>
    <name evidence="1" type="ORF">CWE25_01395</name>
</gene>
<dbReference type="Proteomes" id="UP000287330">
    <property type="component" value="Unassembled WGS sequence"/>
</dbReference>
<keyword evidence="2" id="KW-1185">Reference proteome</keyword>
<organism evidence="1 2">
    <name type="scientific">Idiomarina fontislapidosi</name>
    <dbReference type="NCBI Taxonomy" id="263723"/>
    <lineage>
        <taxon>Bacteria</taxon>
        <taxon>Pseudomonadati</taxon>
        <taxon>Pseudomonadota</taxon>
        <taxon>Gammaproteobacteria</taxon>
        <taxon>Alteromonadales</taxon>
        <taxon>Idiomarinaceae</taxon>
        <taxon>Idiomarina</taxon>
    </lineage>
</organism>
<evidence type="ECO:0000313" key="1">
    <source>
        <dbReference type="EMBL" id="RUO58274.1"/>
    </source>
</evidence>
<dbReference type="RefSeq" id="WP_110572425.1">
    <property type="nucleotide sequence ID" value="NZ_PIPV01000001.1"/>
</dbReference>
<protein>
    <submittedName>
        <fullName evidence="1">Uncharacterized protein</fullName>
    </submittedName>
</protein>
<sequence>MAKQSAGQALTESLILLLMCCIFLFGTDWGQSIVDELKQLGRLLALHFKTLLNLISFVPGSGM</sequence>
<reference evidence="2" key="1">
    <citation type="journal article" date="2018" name="Front. Microbiol.">
        <title>Genome-Based Analysis Reveals the Taxonomy and Diversity of the Family Idiomarinaceae.</title>
        <authorList>
            <person name="Liu Y."/>
            <person name="Lai Q."/>
            <person name="Shao Z."/>
        </authorList>
    </citation>
    <scope>NUCLEOTIDE SEQUENCE [LARGE SCALE GENOMIC DNA]</scope>
    <source>
        <strain evidence="2">F23</strain>
    </source>
</reference>
<dbReference type="OrthoDB" id="9917621at2"/>
<comment type="caution">
    <text evidence="1">The sequence shown here is derived from an EMBL/GenBank/DDBJ whole genome shotgun (WGS) entry which is preliminary data.</text>
</comment>
<accession>A0A432YBD6</accession>
<dbReference type="AlphaFoldDB" id="A0A432YBD6"/>
<proteinExistence type="predicted"/>
<dbReference type="EMBL" id="PIPV01000001">
    <property type="protein sequence ID" value="RUO58274.1"/>
    <property type="molecule type" value="Genomic_DNA"/>
</dbReference>
<name>A0A432YBD6_9GAMM</name>
<evidence type="ECO:0000313" key="2">
    <source>
        <dbReference type="Proteomes" id="UP000287330"/>
    </source>
</evidence>